<organism evidence="2 3">
    <name type="scientific">Mycena metata</name>
    <dbReference type="NCBI Taxonomy" id="1033252"/>
    <lineage>
        <taxon>Eukaryota</taxon>
        <taxon>Fungi</taxon>
        <taxon>Dikarya</taxon>
        <taxon>Basidiomycota</taxon>
        <taxon>Agaricomycotina</taxon>
        <taxon>Agaricomycetes</taxon>
        <taxon>Agaricomycetidae</taxon>
        <taxon>Agaricales</taxon>
        <taxon>Marasmiineae</taxon>
        <taxon>Mycenaceae</taxon>
        <taxon>Mycena</taxon>
    </lineage>
</organism>
<feature type="region of interest" description="Disordered" evidence="1">
    <location>
        <begin position="291"/>
        <end position="414"/>
    </location>
</feature>
<feature type="compositionally biased region" description="Acidic residues" evidence="1">
    <location>
        <begin position="153"/>
        <end position="163"/>
    </location>
</feature>
<keyword evidence="3" id="KW-1185">Reference proteome</keyword>
<feature type="compositionally biased region" description="Acidic residues" evidence="1">
    <location>
        <begin position="173"/>
        <end position="192"/>
    </location>
</feature>
<dbReference type="EMBL" id="JARKIB010000206">
    <property type="protein sequence ID" value="KAJ7723991.1"/>
    <property type="molecule type" value="Genomic_DNA"/>
</dbReference>
<evidence type="ECO:0000313" key="2">
    <source>
        <dbReference type="EMBL" id="KAJ7723991.1"/>
    </source>
</evidence>
<dbReference type="InterPro" id="IPR036735">
    <property type="entry name" value="NGN_dom_sf"/>
</dbReference>
<feature type="compositionally biased region" description="Pro residues" evidence="1">
    <location>
        <begin position="299"/>
        <end position="312"/>
    </location>
</feature>
<dbReference type="Proteomes" id="UP001215598">
    <property type="component" value="Unassembled WGS sequence"/>
</dbReference>
<feature type="compositionally biased region" description="Acidic residues" evidence="1">
    <location>
        <begin position="221"/>
        <end position="236"/>
    </location>
</feature>
<name>A0AAD7MML3_9AGAR</name>
<comment type="caution">
    <text evidence="2">The sequence shown here is derived from an EMBL/GenBank/DDBJ whole genome shotgun (WGS) entry which is preliminary data.</text>
</comment>
<dbReference type="Gene3D" id="3.30.70.940">
    <property type="entry name" value="NusG, N-terminal domain"/>
    <property type="match status" value="1"/>
</dbReference>
<evidence type="ECO:0000256" key="1">
    <source>
        <dbReference type="SAM" id="MobiDB-lite"/>
    </source>
</evidence>
<protein>
    <recommendedName>
        <fullName evidence="4">Chromatin elongation factor spt5</fullName>
    </recommendedName>
</protein>
<accession>A0AAD7MML3</accession>
<feature type="compositionally biased region" description="Acidic residues" evidence="1">
    <location>
        <begin position="382"/>
        <end position="398"/>
    </location>
</feature>
<feature type="region of interest" description="Disordered" evidence="1">
    <location>
        <begin position="211"/>
        <end position="274"/>
    </location>
</feature>
<sequence>MPVPMILTVCGKRCRLLAHHIDRVGAWALNLTLDSNFHQVRRWIDLMQRDIAHAAHREPLSSDSDSPPPAVLAATMDVDFDQVLADEAYYTGGTATLAHSAMQPMDEDTSFLERAPSPTDPYFTSGTTDVALALLRDDEEFFVARKEPPPVEEPMDVDSDSDAADYPIGDEREITDDEQDEEDHEQEDDVGGEQENAMMEDQASVVLDAAEGNGGSRLDSSDEEDAVGDEYQDAMIEDQTPLVFDVYAAERNSGSHLDSSGEDDDEDSAEAQARAFDRLHYKTDMKMILQGWTQTPGGPALPNPPLASPSPPQAQSRPTSPLLYSQVALPELGACPPSPVMYPIPDSHPGARTPSPTPHPDARALFLGSSPTYSSPAHDFTVEEDIDQDSSQDEEDDYVERKRAPRRIPATLARFLDLEAEDADGGEEEEEEEMANDRAFIDDSSDNGQAGPSRLHPTSSSHLFDEDGVDAEQLAAEIVRRYRPEPPPLEERDYYVDDHEDPQVQPAPALRQLHTLPTVNDPEIYCVFVGRGREFSFLSWLLELAAAGRHTHVHTAFYREDVPGTVFVEVTSVKFLDWTLKKQRARQRGWYRVARGQKKAKWKVYAGDLVIRAQADVVVVPRLKRRYDDADRPPKRLFQVELVEDASSVRFGRSHICMYRDQLFDTAGGLLWLPIVEWLPNIAVVKCTTPPTDEEIEFFRPSYKQIRMWDQHTRRTLAIAAGDMVVVPNNARAIYIRGREAIGRDAEGDWRDGAVGVVVRCHQVNGARFALVQQDYPYDSMAGVDESGVVERPVPHPRRVQELPKATEKKIPLGGAQPSTRTSTLLDSHFAVQTVGRVLAIHPDPVDEEIVSVTLQPLPPPDLDNVAEDNAPNPEPITVPIHHLEMRFMLGDWVEITRGKNAGKQGFIVALYTAGVAEIFNFTIERDYRTNARSYSHRDATEVANDDAITVTVPTNHLKFVNAGKAPLPTVSAATAIFNPPNSLFQDDGGPATGTPLDDPTHYDRKTQGVLFPVVLDGEAYKNHKNYVTSYKLAQELLLAKDVVPLEIDPEVVDPKWFENRKWAISDNPQSRRKTGFEGVKVQVQLDRTGHTVGNISEIMIHFLQDLRVCRIPHKRTVFDSFLFSCSTGLDLQKATFVPVRTEQIDPPRARTPPTEIIPRFRDQTWTGPDPLETPLEKAAREAKPRDEDGSWLALPELRGKRIDVVLDTMTYSAAEAKKWAERNTLNNGVDGWVTLDGSSFTKGKKLKVRTSPVGHLLNVPPANLRPARTMKQRSLNDSAASIADESTRVIIIGADLEGSTVNRGRYARTLPGAPQAPAAGLVKIQFEMLALGVDGGYGWFPLHSLCRALNKTPSGYDRLKTSAFFEQGVNYYDGRHYT</sequence>
<evidence type="ECO:0000313" key="3">
    <source>
        <dbReference type="Proteomes" id="UP001215598"/>
    </source>
</evidence>
<feature type="region of interest" description="Disordered" evidence="1">
    <location>
        <begin position="143"/>
        <end position="194"/>
    </location>
</feature>
<dbReference type="GO" id="GO:0006354">
    <property type="term" value="P:DNA-templated transcription elongation"/>
    <property type="evidence" value="ECO:0007669"/>
    <property type="project" value="InterPro"/>
</dbReference>
<feature type="region of interest" description="Disordered" evidence="1">
    <location>
        <begin position="441"/>
        <end position="464"/>
    </location>
</feature>
<gene>
    <name evidence="2" type="ORF">B0H16DRAFT_1472589</name>
</gene>
<reference evidence="2" key="1">
    <citation type="submission" date="2023-03" db="EMBL/GenBank/DDBJ databases">
        <title>Massive genome expansion in bonnet fungi (Mycena s.s.) driven by repeated elements and novel gene families across ecological guilds.</title>
        <authorList>
            <consortium name="Lawrence Berkeley National Laboratory"/>
            <person name="Harder C.B."/>
            <person name="Miyauchi S."/>
            <person name="Viragh M."/>
            <person name="Kuo A."/>
            <person name="Thoen E."/>
            <person name="Andreopoulos B."/>
            <person name="Lu D."/>
            <person name="Skrede I."/>
            <person name="Drula E."/>
            <person name="Henrissat B."/>
            <person name="Morin E."/>
            <person name="Kohler A."/>
            <person name="Barry K."/>
            <person name="LaButti K."/>
            <person name="Morin E."/>
            <person name="Salamov A."/>
            <person name="Lipzen A."/>
            <person name="Mereny Z."/>
            <person name="Hegedus B."/>
            <person name="Baldrian P."/>
            <person name="Stursova M."/>
            <person name="Weitz H."/>
            <person name="Taylor A."/>
            <person name="Grigoriev I.V."/>
            <person name="Nagy L.G."/>
            <person name="Martin F."/>
            <person name="Kauserud H."/>
        </authorList>
    </citation>
    <scope>NUCLEOTIDE SEQUENCE</scope>
    <source>
        <strain evidence="2">CBHHK182m</strain>
    </source>
</reference>
<proteinExistence type="predicted"/>
<feature type="compositionally biased region" description="Polar residues" evidence="1">
    <location>
        <begin position="446"/>
        <end position="462"/>
    </location>
</feature>
<feature type="compositionally biased region" description="Acidic residues" evidence="1">
    <location>
        <begin position="260"/>
        <end position="269"/>
    </location>
</feature>
<evidence type="ECO:0008006" key="4">
    <source>
        <dbReference type="Google" id="ProtNLM"/>
    </source>
</evidence>